<dbReference type="AlphaFoldDB" id="A0A0A8ZEX5"/>
<dbReference type="EMBL" id="GBRH01260534">
    <property type="protein sequence ID" value="JAD37361.1"/>
    <property type="molecule type" value="Transcribed_RNA"/>
</dbReference>
<reference evidence="1" key="2">
    <citation type="journal article" date="2015" name="Data Brief">
        <title>Shoot transcriptome of the giant reed, Arundo donax.</title>
        <authorList>
            <person name="Barrero R.A."/>
            <person name="Guerrero F.D."/>
            <person name="Moolhuijzen P."/>
            <person name="Goolsby J.A."/>
            <person name="Tidwell J."/>
            <person name="Bellgard S.E."/>
            <person name="Bellgard M.I."/>
        </authorList>
    </citation>
    <scope>NUCLEOTIDE SEQUENCE</scope>
    <source>
        <tissue evidence="1">Shoot tissue taken approximately 20 cm above the soil surface</tissue>
    </source>
</reference>
<organism evidence="1">
    <name type="scientific">Arundo donax</name>
    <name type="common">Giant reed</name>
    <name type="synonym">Donax arundinaceus</name>
    <dbReference type="NCBI Taxonomy" id="35708"/>
    <lineage>
        <taxon>Eukaryota</taxon>
        <taxon>Viridiplantae</taxon>
        <taxon>Streptophyta</taxon>
        <taxon>Embryophyta</taxon>
        <taxon>Tracheophyta</taxon>
        <taxon>Spermatophyta</taxon>
        <taxon>Magnoliopsida</taxon>
        <taxon>Liliopsida</taxon>
        <taxon>Poales</taxon>
        <taxon>Poaceae</taxon>
        <taxon>PACMAD clade</taxon>
        <taxon>Arundinoideae</taxon>
        <taxon>Arundineae</taxon>
        <taxon>Arundo</taxon>
    </lineage>
</organism>
<proteinExistence type="predicted"/>
<sequence length="26" mass="2940">MHSPEYPMITRNFVGAFVQEGTELVS</sequence>
<evidence type="ECO:0000313" key="1">
    <source>
        <dbReference type="EMBL" id="JAD37361.1"/>
    </source>
</evidence>
<accession>A0A0A8ZEX5</accession>
<reference evidence="1" key="1">
    <citation type="submission" date="2014-09" db="EMBL/GenBank/DDBJ databases">
        <authorList>
            <person name="Magalhaes I.L.F."/>
            <person name="Oliveira U."/>
            <person name="Santos F.R."/>
            <person name="Vidigal T.H.D.A."/>
            <person name="Brescovit A.D."/>
            <person name="Santos A.J."/>
        </authorList>
    </citation>
    <scope>NUCLEOTIDE SEQUENCE</scope>
    <source>
        <tissue evidence="1">Shoot tissue taken approximately 20 cm above the soil surface</tissue>
    </source>
</reference>
<protein>
    <submittedName>
        <fullName evidence="1">Uncharacterized protein</fullName>
    </submittedName>
</protein>
<name>A0A0A8ZEX5_ARUDO</name>